<name>A0C4Z3_PARTE</name>
<keyword evidence="1" id="KW-1133">Transmembrane helix</keyword>
<dbReference type="Proteomes" id="UP000000600">
    <property type="component" value="Unassembled WGS sequence"/>
</dbReference>
<gene>
    <name evidence="2" type="ORF">GSPATT00006359001</name>
</gene>
<keyword evidence="1" id="KW-0812">Transmembrane</keyword>
<proteinExistence type="predicted"/>
<evidence type="ECO:0000313" key="2">
    <source>
        <dbReference type="EMBL" id="CAK65860.1"/>
    </source>
</evidence>
<dbReference type="HOGENOM" id="CLU_1024708_0_0_1"/>
<dbReference type="GeneID" id="5019042"/>
<dbReference type="RefSeq" id="XP_001433257.1">
    <property type="nucleotide sequence ID" value="XM_001433220.1"/>
</dbReference>
<keyword evidence="1" id="KW-0472">Membrane</keyword>
<keyword evidence="3" id="KW-1185">Reference proteome</keyword>
<dbReference type="EMBL" id="CT868041">
    <property type="protein sequence ID" value="CAK65860.1"/>
    <property type="molecule type" value="Genomic_DNA"/>
</dbReference>
<sequence>MQLILVSFNLYYQSFIFLQSLDLFMMIYLFLRSSKSACRSITSSFFMELPLIVLNRYLAYFILQTYFSKYIHHQYQIFLFIFYISNRIFQLCIKFGNIMIRIIYFFIFFTQLYLSYPSILCYFVFIFSYNYYISSYKTFIVLINCQIKLYAKDNSLFSSQPYFFYCYVYKILILFCSSYTFIFNKVDALLVEFKMDFEKLLQLLAMKFIKIMLKILLHTKFKEFIISQYIVFEKIIQIQNVFYKDQIQIAKQLLLTFQNQALLMKLQLIQPY</sequence>
<evidence type="ECO:0000256" key="1">
    <source>
        <dbReference type="SAM" id="Phobius"/>
    </source>
</evidence>
<reference evidence="2 3" key="1">
    <citation type="journal article" date="2006" name="Nature">
        <title>Global trends of whole-genome duplications revealed by the ciliate Paramecium tetraurelia.</title>
        <authorList>
            <consortium name="Genoscope"/>
            <person name="Aury J.-M."/>
            <person name="Jaillon O."/>
            <person name="Duret L."/>
            <person name="Noel B."/>
            <person name="Jubin C."/>
            <person name="Porcel B.M."/>
            <person name="Segurens B."/>
            <person name="Daubin V."/>
            <person name="Anthouard V."/>
            <person name="Aiach N."/>
            <person name="Arnaiz O."/>
            <person name="Billaut A."/>
            <person name="Beisson J."/>
            <person name="Blanc I."/>
            <person name="Bouhouche K."/>
            <person name="Camara F."/>
            <person name="Duharcourt S."/>
            <person name="Guigo R."/>
            <person name="Gogendeau D."/>
            <person name="Katinka M."/>
            <person name="Keller A.-M."/>
            <person name="Kissmehl R."/>
            <person name="Klotz C."/>
            <person name="Koll F."/>
            <person name="Le Moue A."/>
            <person name="Lepere C."/>
            <person name="Malinsky S."/>
            <person name="Nowacki M."/>
            <person name="Nowak J.K."/>
            <person name="Plattner H."/>
            <person name="Poulain J."/>
            <person name="Ruiz F."/>
            <person name="Serrano V."/>
            <person name="Zagulski M."/>
            <person name="Dessen P."/>
            <person name="Betermier M."/>
            <person name="Weissenbach J."/>
            <person name="Scarpelli C."/>
            <person name="Schachter V."/>
            <person name="Sperling L."/>
            <person name="Meyer E."/>
            <person name="Cohen J."/>
            <person name="Wincker P."/>
        </authorList>
    </citation>
    <scope>NUCLEOTIDE SEQUENCE [LARGE SCALE GENOMIC DNA]</scope>
    <source>
        <strain evidence="2 3">Stock d4-2</strain>
    </source>
</reference>
<accession>A0C4Z3</accession>
<feature type="transmembrane region" description="Helical" evidence="1">
    <location>
        <begin position="12"/>
        <end position="31"/>
    </location>
</feature>
<dbReference type="AlphaFoldDB" id="A0C4Z3"/>
<feature type="transmembrane region" description="Helical" evidence="1">
    <location>
        <begin position="75"/>
        <end position="95"/>
    </location>
</feature>
<dbReference type="KEGG" id="ptm:GSPATT00006359001"/>
<protein>
    <recommendedName>
        <fullName evidence="4">Transmembrane protein</fullName>
    </recommendedName>
</protein>
<feature type="transmembrane region" description="Helical" evidence="1">
    <location>
        <begin position="43"/>
        <end position="63"/>
    </location>
</feature>
<feature type="transmembrane region" description="Helical" evidence="1">
    <location>
        <begin position="162"/>
        <end position="180"/>
    </location>
</feature>
<evidence type="ECO:0008006" key="4">
    <source>
        <dbReference type="Google" id="ProtNLM"/>
    </source>
</evidence>
<feature type="transmembrane region" description="Helical" evidence="1">
    <location>
        <begin position="102"/>
        <end position="125"/>
    </location>
</feature>
<dbReference type="InParanoid" id="A0C4Z3"/>
<organism evidence="2 3">
    <name type="scientific">Paramecium tetraurelia</name>
    <dbReference type="NCBI Taxonomy" id="5888"/>
    <lineage>
        <taxon>Eukaryota</taxon>
        <taxon>Sar</taxon>
        <taxon>Alveolata</taxon>
        <taxon>Ciliophora</taxon>
        <taxon>Intramacronucleata</taxon>
        <taxon>Oligohymenophorea</taxon>
        <taxon>Peniculida</taxon>
        <taxon>Parameciidae</taxon>
        <taxon>Paramecium</taxon>
    </lineage>
</organism>
<evidence type="ECO:0000313" key="3">
    <source>
        <dbReference type="Proteomes" id="UP000000600"/>
    </source>
</evidence>